<dbReference type="AlphaFoldDB" id="B6YST6"/>
<evidence type="ECO:0000313" key="3">
    <source>
        <dbReference type="Proteomes" id="UP000002727"/>
    </source>
</evidence>
<feature type="transmembrane region" description="Helical" evidence="1">
    <location>
        <begin position="42"/>
        <end position="62"/>
    </location>
</feature>
<dbReference type="RefSeq" id="WP_012571096.1">
    <property type="nucleotide sequence ID" value="NC_011529.1"/>
</dbReference>
<dbReference type="PATRIC" id="fig|523850.10.peg.138"/>
<evidence type="ECO:0000256" key="1">
    <source>
        <dbReference type="SAM" id="Phobius"/>
    </source>
</evidence>
<keyword evidence="3" id="KW-1185">Reference proteome</keyword>
<dbReference type="HOGENOM" id="CLU_182724_0_0_2"/>
<dbReference type="KEGG" id="ton:TON_0138"/>
<reference evidence="2 3" key="1">
    <citation type="journal article" date="2008" name="J. Bacteriol.">
        <title>The complete genome sequence of Thermococcus onnurineus NA1 reveals a mixed heterotrophic and carboxydotrophic metabolism.</title>
        <authorList>
            <person name="Lee H.S."/>
            <person name="Kang S.G."/>
            <person name="Bae S.S."/>
            <person name="Lim J.K."/>
            <person name="Cho Y."/>
            <person name="Kim Y.J."/>
            <person name="Jeon J.H."/>
            <person name="Cha S.S."/>
            <person name="Kwon K.K."/>
            <person name="Kim H.T."/>
            <person name="Park C.J."/>
            <person name="Lee H.W."/>
            <person name="Kim S.I."/>
            <person name="Chun J."/>
            <person name="Colwell R.R."/>
            <person name="Kim S.J."/>
            <person name="Lee J.H."/>
        </authorList>
    </citation>
    <scope>NUCLEOTIDE SEQUENCE [LARGE SCALE GENOMIC DNA]</scope>
    <source>
        <strain evidence="2 3">NA1</strain>
    </source>
</reference>
<keyword evidence="1" id="KW-1133">Transmembrane helix</keyword>
<dbReference type="OrthoDB" id="99896at2157"/>
<gene>
    <name evidence="2" type="ordered locus">TON_0138</name>
</gene>
<dbReference type="STRING" id="523850.TON_0138"/>
<feature type="transmembrane region" description="Helical" evidence="1">
    <location>
        <begin position="12"/>
        <end position="30"/>
    </location>
</feature>
<proteinExistence type="predicted"/>
<organism evidence="2 3">
    <name type="scientific">Thermococcus onnurineus (strain NA1)</name>
    <dbReference type="NCBI Taxonomy" id="523850"/>
    <lineage>
        <taxon>Archaea</taxon>
        <taxon>Methanobacteriati</taxon>
        <taxon>Methanobacteriota</taxon>
        <taxon>Thermococci</taxon>
        <taxon>Thermococcales</taxon>
        <taxon>Thermococcaceae</taxon>
        <taxon>Thermococcus</taxon>
    </lineage>
</organism>
<dbReference type="Proteomes" id="UP000002727">
    <property type="component" value="Chromosome"/>
</dbReference>
<dbReference type="GeneID" id="25393714"/>
<dbReference type="EMBL" id="CP000855">
    <property type="protein sequence ID" value="ACJ15623.1"/>
    <property type="molecule type" value="Genomic_DNA"/>
</dbReference>
<keyword evidence="1" id="KW-0812">Transmembrane</keyword>
<name>B6YST6_THEON</name>
<protein>
    <submittedName>
        <fullName evidence="2">Uncharacterized protein</fullName>
    </submittedName>
</protein>
<keyword evidence="1" id="KW-0472">Membrane</keyword>
<dbReference type="eggNOG" id="arCOG05799">
    <property type="taxonomic scope" value="Archaea"/>
</dbReference>
<evidence type="ECO:0000313" key="2">
    <source>
        <dbReference type="EMBL" id="ACJ15623.1"/>
    </source>
</evidence>
<sequence length="97" mass="10775">MGELRLSDYSSDIVILSLLLLIVSALAVPWVEVSISSFRDFFYLLVLPFVVIIPLHEGLHALTARLLGAKVRFGVTVIDRVIIAPYVAIETPLSVRR</sequence>
<accession>B6YST6</accession>